<dbReference type="GO" id="GO:0003677">
    <property type="term" value="F:DNA binding"/>
    <property type="evidence" value="ECO:0007669"/>
    <property type="project" value="InterPro"/>
</dbReference>
<dbReference type="Pfam" id="PF12728">
    <property type="entry name" value="HTH_17"/>
    <property type="match status" value="1"/>
</dbReference>
<gene>
    <name evidence="2" type="ORF">S12H4_06796</name>
</gene>
<dbReference type="EMBL" id="BARW01002439">
    <property type="protein sequence ID" value="GAI71313.1"/>
    <property type="molecule type" value="Genomic_DNA"/>
</dbReference>
<sequence length="46" mass="5626">MLNLNEVASRLNMHHNTIYKYIKSGELKAVKFKRIYRIEEKELQKF</sequence>
<feature type="domain" description="Helix-turn-helix" evidence="1">
    <location>
        <begin position="1"/>
        <end position="46"/>
    </location>
</feature>
<dbReference type="InterPro" id="IPR009061">
    <property type="entry name" value="DNA-bd_dom_put_sf"/>
</dbReference>
<name>X1QSS3_9ZZZZ</name>
<evidence type="ECO:0000259" key="1">
    <source>
        <dbReference type="Pfam" id="PF12728"/>
    </source>
</evidence>
<organism evidence="2">
    <name type="scientific">marine sediment metagenome</name>
    <dbReference type="NCBI Taxonomy" id="412755"/>
    <lineage>
        <taxon>unclassified sequences</taxon>
        <taxon>metagenomes</taxon>
        <taxon>ecological metagenomes</taxon>
    </lineage>
</organism>
<accession>X1QSS3</accession>
<dbReference type="InterPro" id="IPR010093">
    <property type="entry name" value="SinI_DNA-bd"/>
</dbReference>
<dbReference type="SUPFAM" id="SSF46955">
    <property type="entry name" value="Putative DNA-binding domain"/>
    <property type="match status" value="1"/>
</dbReference>
<protein>
    <recommendedName>
        <fullName evidence="1">Helix-turn-helix domain-containing protein</fullName>
    </recommendedName>
</protein>
<feature type="non-terminal residue" evidence="2">
    <location>
        <position position="46"/>
    </location>
</feature>
<proteinExistence type="predicted"/>
<dbReference type="AlphaFoldDB" id="X1QSS3"/>
<evidence type="ECO:0000313" key="2">
    <source>
        <dbReference type="EMBL" id="GAI71313.1"/>
    </source>
</evidence>
<dbReference type="NCBIfam" id="TIGR01764">
    <property type="entry name" value="excise"/>
    <property type="match status" value="1"/>
</dbReference>
<dbReference type="Gene3D" id="1.10.1660.10">
    <property type="match status" value="1"/>
</dbReference>
<dbReference type="InterPro" id="IPR041657">
    <property type="entry name" value="HTH_17"/>
</dbReference>
<comment type="caution">
    <text evidence="2">The sequence shown here is derived from an EMBL/GenBank/DDBJ whole genome shotgun (WGS) entry which is preliminary data.</text>
</comment>
<reference evidence="2" key="1">
    <citation type="journal article" date="2014" name="Front. Microbiol.">
        <title>High frequency of phylogenetically diverse reductive dehalogenase-homologous genes in deep subseafloor sedimentary metagenomes.</title>
        <authorList>
            <person name="Kawai M."/>
            <person name="Futagami T."/>
            <person name="Toyoda A."/>
            <person name="Takaki Y."/>
            <person name="Nishi S."/>
            <person name="Hori S."/>
            <person name="Arai W."/>
            <person name="Tsubouchi T."/>
            <person name="Morono Y."/>
            <person name="Uchiyama I."/>
            <person name="Ito T."/>
            <person name="Fujiyama A."/>
            <person name="Inagaki F."/>
            <person name="Takami H."/>
        </authorList>
    </citation>
    <scope>NUCLEOTIDE SEQUENCE</scope>
    <source>
        <strain evidence="2">Expedition CK06-06</strain>
    </source>
</reference>